<name>A0ABD5EDP9_9ACTN</name>
<protein>
    <submittedName>
        <fullName evidence="3">SDR family oxidoreductase</fullName>
    </submittedName>
</protein>
<evidence type="ECO:0000256" key="2">
    <source>
        <dbReference type="SAM" id="MobiDB-lite"/>
    </source>
</evidence>
<dbReference type="PANTHER" id="PTHR42879:SF2">
    <property type="entry name" value="3-OXOACYL-[ACYL-CARRIER-PROTEIN] REDUCTASE FABG"/>
    <property type="match status" value="1"/>
</dbReference>
<dbReference type="Pfam" id="PF13561">
    <property type="entry name" value="adh_short_C2"/>
    <property type="match status" value="1"/>
</dbReference>
<evidence type="ECO:0000313" key="3">
    <source>
        <dbReference type="EMBL" id="MDT0418712.1"/>
    </source>
</evidence>
<evidence type="ECO:0000256" key="1">
    <source>
        <dbReference type="ARBA" id="ARBA00006484"/>
    </source>
</evidence>
<dbReference type="SUPFAM" id="SSF51735">
    <property type="entry name" value="NAD(P)-binding Rossmann-fold domains"/>
    <property type="match status" value="1"/>
</dbReference>
<dbReference type="PRINTS" id="PR00080">
    <property type="entry name" value="SDRFAMILY"/>
</dbReference>
<dbReference type="PRINTS" id="PR00081">
    <property type="entry name" value="GDHRDH"/>
</dbReference>
<dbReference type="EMBL" id="JAVRER010000051">
    <property type="protein sequence ID" value="MDT0418712.1"/>
    <property type="molecule type" value="Genomic_DNA"/>
</dbReference>
<dbReference type="Proteomes" id="UP001183607">
    <property type="component" value="Unassembled WGS sequence"/>
</dbReference>
<dbReference type="Gene3D" id="3.40.50.720">
    <property type="entry name" value="NAD(P)-binding Rossmann-like Domain"/>
    <property type="match status" value="1"/>
</dbReference>
<dbReference type="InterPro" id="IPR050259">
    <property type="entry name" value="SDR"/>
</dbReference>
<gene>
    <name evidence="3" type="ORF">RM574_24850</name>
</gene>
<feature type="compositionally biased region" description="Low complexity" evidence="2">
    <location>
        <begin position="9"/>
        <end position="22"/>
    </location>
</feature>
<evidence type="ECO:0000313" key="4">
    <source>
        <dbReference type="Proteomes" id="UP001183607"/>
    </source>
</evidence>
<comment type="similarity">
    <text evidence="1">Belongs to the short-chain dehydrogenases/reductases (SDR) family.</text>
</comment>
<dbReference type="PANTHER" id="PTHR42879">
    <property type="entry name" value="3-OXOACYL-(ACYL-CARRIER-PROTEIN) REDUCTASE"/>
    <property type="match status" value="1"/>
</dbReference>
<feature type="region of interest" description="Disordered" evidence="2">
    <location>
        <begin position="1"/>
        <end position="24"/>
    </location>
</feature>
<sequence>MTGNHTTHDAASASTAPGTPTPKITLVTGANRGLGKEAALHLAAAGQDLLLTYRSHAEEIEAVLGEVRGLGRTAVAFRLDTTEFGAFPAFAAEVRAALGEHWGRDTFDHLLNNAGSAAMATVAETTEAQLDSMYEVHFKGPYLLTQALLPLLADNGRVLNVSTGLTRFTQSDAAPYASMKGAVEVFTRYLAKELGPRGIAVNAIAPGATATDFGGGYLRDSEQVREGLANVIAMGHVGDPVDIGAAVASLLADGTRWITGQRIEASGGMLL</sequence>
<accession>A0ABD5EDP9</accession>
<dbReference type="RefSeq" id="WP_311677540.1">
    <property type="nucleotide sequence ID" value="NZ_JAVRER010000051.1"/>
</dbReference>
<proteinExistence type="inferred from homology"/>
<dbReference type="InterPro" id="IPR036291">
    <property type="entry name" value="NAD(P)-bd_dom_sf"/>
</dbReference>
<organism evidence="3 4">
    <name type="scientific">Streptomyces evansiae</name>
    <dbReference type="NCBI Taxonomy" id="3075535"/>
    <lineage>
        <taxon>Bacteria</taxon>
        <taxon>Bacillati</taxon>
        <taxon>Actinomycetota</taxon>
        <taxon>Actinomycetes</taxon>
        <taxon>Kitasatosporales</taxon>
        <taxon>Streptomycetaceae</taxon>
        <taxon>Streptomyces</taxon>
    </lineage>
</organism>
<comment type="caution">
    <text evidence="3">The sequence shown here is derived from an EMBL/GenBank/DDBJ whole genome shotgun (WGS) entry which is preliminary data.</text>
</comment>
<reference evidence="4" key="1">
    <citation type="submission" date="2023-07" db="EMBL/GenBank/DDBJ databases">
        <title>30 novel species of actinomycetes from the DSMZ collection.</title>
        <authorList>
            <person name="Nouioui I."/>
        </authorList>
    </citation>
    <scope>NUCLEOTIDE SEQUENCE [LARGE SCALE GENOMIC DNA]</scope>
    <source>
        <strain evidence="4">DSM 41982</strain>
    </source>
</reference>
<dbReference type="InterPro" id="IPR002347">
    <property type="entry name" value="SDR_fam"/>
</dbReference>
<dbReference type="AlphaFoldDB" id="A0ABD5EDP9"/>